<sequence>MIRYALTCNDGHQFESWFQSASAFEKLLDAGMVSCAVCGGVDVKKSLMAPRIGAATQDTPAKRPLSTPATPAEQAVADLKRKVEENSDYVGKDFAKEARAIHSGEAPERAIYGEAKPAEAKKLIDEGVPVLPLPFTPARNSN</sequence>
<dbReference type="EMBL" id="FXYE01000002">
    <property type="protein sequence ID" value="SMX43858.1"/>
    <property type="molecule type" value="Genomic_DNA"/>
</dbReference>
<dbReference type="PIRSF" id="PIRSF032131">
    <property type="entry name" value="UCP032131"/>
    <property type="match status" value="1"/>
</dbReference>
<dbReference type="Pfam" id="PF06676">
    <property type="entry name" value="DUF1178"/>
    <property type="match status" value="1"/>
</dbReference>
<dbReference type="RefSeq" id="WP_093967554.1">
    <property type="nucleotide sequence ID" value="NZ_FXYE01000002.1"/>
</dbReference>
<protein>
    <recommendedName>
        <fullName evidence="3">DUF1178 domain-containing protein</fullName>
    </recommendedName>
</protein>
<evidence type="ECO:0000313" key="2">
    <source>
        <dbReference type="Proteomes" id="UP000202922"/>
    </source>
</evidence>
<evidence type="ECO:0008006" key="3">
    <source>
        <dbReference type="Google" id="ProtNLM"/>
    </source>
</evidence>
<accession>A0A238KMB9</accession>
<keyword evidence="2" id="KW-1185">Reference proteome</keyword>
<reference evidence="2" key="1">
    <citation type="submission" date="2017-05" db="EMBL/GenBank/DDBJ databases">
        <authorList>
            <person name="Rodrigo-Torres L."/>
            <person name="Arahal R. D."/>
            <person name="Lucena T."/>
        </authorList>
    </citation>
    <scope>NUCLEOTIDE SEQUENCE [LARGE SCALE GENOMIC DNA]</scope>
    <source>
        <strain evidence="2">CECT 8621</strain>
    </source>
</reference>
<evidence type="ECO:0000313" key="1">
    <source>
        <dbReference type="EMBL" id="SMX43858.1"/>
    </source>
</evidence>
<dbReference type="AlphaFoldDB" id="A0A238KMB9"/>
<gene>
    <name evidence="1" type="ORF">COL8621_02396</name>
</gene>
<name>A0A238KMB9_9RHOB</name>
<dbReference type="OrthoDB" id="9799894at2"/>
<dbReference type="Proteomes" id="UP000202922">
    <property type="component" value="Unassembled WGS sequence"/>
</dbReference>
<dbReference type="InterPro" id="IPR009562">
    <property type="entry name" value="DUF1178"/>
</dbReference>
<proteinExistence type="predicted"/>
<organism evidence="1 2">
    <name type="scientific">Actibacterium lipolyticum</name>
    <dbReference type="NCBI Taxonomy" id="1524263"/>
    <lineage>
        <taxon>Bacteria</taxon>
        <taxon>Pseudomonadati</taxon>
        <taxon>Pseudomonadota</taxon>
        <taxon>Alphaproteobacteria</taxon>
        <taxon>Rhodobacterales</taxon>
        <taxon>Roseobacteraceae</taxon>
        <taxon>Actibacterium</taxon>
    </lineage>
</organism>